<dbReference type="RefSeq" id="WP_345045398.1">
    <property type="nucleotide sequence ID" value="NZ_BAAAYL010000002.1"/>
</dbReference>
<feature type="compositionally biased region" description="Polar residues" evidence="1">
    <location>
        <begin position="31"/>
        <end position="50"/>
    </location>
</feature>
<evidence type="ECO:0000313" key="2">
    <source>
        <dbReference type="EMBL" id="GAA3380846.1"/>
    </source>
</evidence>
<feature type="region of interest" description="Disordered" evidence="1">
    <location>
        <begin position="26"/>
        <end position="53"/>
    </location>
</feature>
<accession>A0ABP6SPE1</accession>
<gene>
    <name evidence="2" type="ORF">GCM10020367_69770</name>
</gene>
<reference evidence="3" key="1">
    <citation type="journal article" date="2019" name="Int. J. Syst. Evol. Microbiol.">
        <title>The Global Catalogue of Microorganisms (GCM) 10K type strain sequencing project: providing services to taxonomists for standard genome sequencing and annotation.</title>
        <authorList>
            <consortium name="The Broad Institute Genomics Platform"/>
            <consortium name="The Broad Institute Genome Sequencing Center for Infectious Disease"/>
            <person name="Wu L."/>
            <person name="Ma J."/>
        </authorList>
    </citation>
    <scope>NUCLEOTIDE SEQUENCE [LARGE SCALE GENOMIC DNA]</scope>
    <source>
        <strain evidence="3">JCM 9651</strain>
    </source>
</reference>
<keyword evidence="3" id="KW-1185">Reference proteome</keyword>
<name>A0ABP6SPE1_9ACTN</name>
<proteinExistence type="predicted"/>
<dbReference type="EMBL" id="BAAAYL010000002">
    <property type="protein sequence ID" value="GAA3380846.1"/>
    <property type="molecule type" value="Genomic_DNA"/>
</dbReference>
<evidence type="ECO:0008006" key="4">
    <source>
        <dbReference type="Google" id="ProtNLM"/>
    </source>
</evidence>
<sequence length="176" mass="18582">MRGLRGSTAAGTLAAALLLTGCGDGDGTATPSAGQATVSATTSPSPNTKASPAIEKTADQVVDDLRIAFEGIGEDHLRVIEDPRETADGFPPRRASGGIFTREVPRHAELLLFTDRLQKRGWKLETKVQADFTVLSSVKWELYVGVGPVPKEVKAQAGANKGAFGVSAEKPWRKPS</sequence>
<evidence type="ECO:0000256" key="1">
    <source>
        <dbReference type="SAM" id="MobiDB-lite"/>
    </source>
</evidence>
<dbReference type="Proteomes" id="UP001499990">
    <property type="component" value="Unassembled WGS sequence"/>
</dbReference>
<organism evidence="2 3">
    <name type="scientific">Streptomyces sannanensis</name>
    <dbReference type="NCBI Taxonomy" id="285536"/>
    <lineage>
        <taxon>Bacteria</taxon>
        <taxon>Bacillati</taxon>
        <taxon>Actinomycetota</taxon>
        <taxon>Actinomycetes</taxon>
        <taxon>Kitasatosporales</taxon>
        <taxon>Streptomycetaceae</taxon>
        <taxon>Streptomyces</taxon>
    </lineage>
</organism>
<dbReference type="PROSITE" id="PS51257">
    <property type="entry name" value="PROKAR_LIPOPROTEIN"/>
    <property type="match status" value="1"/>
</dbReference>
<evidence type="ECO:0000313" key="3">
    <source>
        <dbReference type="Proteomes" id="UP001499990"/>
    </source>
</evidence>
<protein>
    <recommendedName>
        <fullName evidence="4">Lipoprotein</fullName>
    </recommendedName>
</protein>
<comment type="caution">
    <text evidence="2">The sequence shown here is derived from an EMBL/GenBank/DDBJ whole genome shotgun (WGS) entry which is preliminary data.</text>
</comment>